<evidence type="ECO:0000313" key="2">
    <source>
        <dbReference type="EMBL" id="ESW41044.1"/>
    </source>
</evidence>
<organism evidence="2 3">
    <name type="scientific">Pseudomonas taiwanensis SJ9</name>
    <dbReference type="NCBI Taxonomy" id="1388762"/>
    <lineage>
        <taxon>Bacteria</taxon>
        <taxon>Pseudomonadati</taxon>
        <taxon>Pseudomonadota</taxon>
        <taxon>Gammaproteobacteria</taxon>
        <taxon>Pseudomonadales</taxon>
        <taxon>Pseudomonadaceae</taxon>
        <taxon>Pseudomonas</taxon>
    </lineage>
</organism>
<dbReference type="InterPro" id="IPR021960">
    <property type="entry name" value="DUF3577"/>
</dbReference>
<evidence type="ECO:0000256" key="1">
    <source>
        <dbReference type="SAM" id="MobiDB-lite"/>
    </source>
</evidence>
<reference evidence="2 3" key="1">
    <citation type="submission" date="2013-10" db="EMBL/GenBank/DDBJ databases">
        <title>Whole Genome Shotgun Sequence of Pseudomonas taiwanensis SJ9.</title>
        <authorList>
            <person name="Hong S.-J."/>
            <person name="Shin J.-H."/>
        </authorList>
    </citation>
    <scope>NUCLEOTIDE SEQUENCE [LARGE SCALE GENOMIC DNA]</scope>
    <source>
        <strain evidence="2 3">SJ9</strain>
    </source>
</reference>
<evidence type="ECO:0008006" key="4">
    <source>
        <dbReference type="Google" id="ProtNLM"/>
    </source>
</evidence>
<dbReference type="NCBIfam" id="NF040584">
    <property type="entry name" value="STY4534_fam"/>
    <property type="match status" value="1"/>
</dbReference>
<dbReference type="EMBL" id="AXUP01000017">
    <property type="protein sequence ID" value="ESW41044.1"/>
    <property type="molecule type" value="Genomic_DNA"/>
</dbReference>
<name>V7DFJ9_9PSED</name>
<gene>
    <name evidence="2" type="ORF">O164_02575</name>
</gene>
<dbReference type="PATRIC" id="fig|1388762.3.peg.509"/>
<dbReference type="AlphaFoldDB" id="V7DFJ9"/>
<feature type="region of interest" description="Disordered" evidence="1">
    <location>
        <begin position="131"/>
        <end position="192"/>
    </location>
</feature>
<dbReference type="Proteomes" id="UP000018511">
    <property type="component" value="Unassembled WGS sequence"/>
</dbReference>
<feature type="compositionally biased region" description="Polar residues" evidence="1">
    <location>
        <begin position="139"/>
        <end position="166"/>
    </location>
</feature>
<comment type="caution">
    <text evidence="2">The sequence shown here is derived from an EMBL/GenBank/DDBJ whole genome shotgun (WGS) entry which is preliminary data.</text>
</comment>
<proteinExistence type="predicted"/>
<accession>V7DFJ9</accession>
<evidence type="ECO:0000313" key="3">
    <source>
        <dbReference type="Proteomes" id="UP000018511"/>
    </source>
</evidence>
<dbReference type="Pfam" id="PF12101">
    <property type="entry name" value="DUF3577"/>
    <property type="match status" value="1"/>
</dbReference>
<sequence>MSNQSNEAKFFDLHTTGIGYLNRIREVSPRKGKPFTCVTVAALHGATDKAEYSYIDCNIVGAEAESLVKRCQQAVEAKKKVLVSFRIGDIWADAFTYDKGEKKGQAGASLKGRLLFIGWIKVDGKLVYEAKPKNATPPADNQGQPGVDQSLNQEQPAPDQPVNQEQPVADQFGEQPEPDFGNDLPKEANQAA</sequence>
<dbReference type="RefSeq" id="WP_023660726.1">
    <property type="nucleotide sequence ID" value="NZ_AXUP01000017.1"/>
</dbReference>
<protein>
    <recommendedName>
        <fullName evidence="4">DUF3577 domain-containing protein</fullName>
    </recommendedName>
</protein>